<dbReference type="GeneID" id="63816326"/>
<keyword evidence="1" id="KW-1133">Transmembrane helix</keyword>
<dbReference type="VEuPathDB" id="FungiDB:P175DRAFT_0526074"/>
<keyword evidence="1" id="KW-0812">Transmembrane</keyword>
<reference evidence="2 3" key="1">
    <citation type="journal article" date="2018" name="Proc. Natl. Acad. Sci. U.S.A.">
        <title>Linking secondary metabolites to gene clusters through genome sequencing of six diverse Aspergillus species.</title>
        <authorList>
            <person name="Kaerboelling I."/>
            <person name="Vesth T.C."/>
            <person name="Frisvad J.C."/>
            <person name="Nybo J.L."/>
            <person name="Theobald S."/>
            <person name="Kuo A."/>
            <person name="Bowyer P."/>
            <person name="Matsuda Y."/>
            <person name="Mondo S."/>
            <person name="Lyhne E.K."/>
            <person name="Kogle M.E."/>
            <person name="Clum A."/>
            <person name="Lipzen A."/>
            <person name="Salamov A."/>
            <person name="Ngan C.Y."/>
            <person name="Daum C."/>
            <person name="Chiniquy J."/>
            <person name="Barry K."/>
            <person name="LaButti K."/>
            <person name="Haridas S."/>
            <person name="Simmons B.A."/>
            <person name="Magnuson J.K."/>
            <person name="Mortensen U.H."/>
            <person name="Larsen T.O."/>
            <person name="Grigoriev I.V."/>
            <person name="Baker S.E."/>
            <person name="Andersen M.R."/>
        </authorList>
    </citation>
    <scope>NUCLEOTIDE SEQUENCE [LARGE SCALE GENOMIC DNA]</scope>
    <source>
        <strain evidence="2 3">IBT 24754</strain>
    </source>
</reference>
<evidence type="ECO:0000313" key="3">
    <source>
        <dbReference type="Proteomes" id="UP000244073"/>
    </source>
</evidence>
<name>A0A2T5LPV7_9EURO</name>
<feature type="transmembrane region" description="Helical" evidence="1">
    <location>
        <begin position="66"/>
        <end position="83"/>
    </location>
</feature>
<organism evidence="2 3">
    <name type="scientific">Aspergillus ochraceoroseus IBT 24754</name>
    <dbReference type="NCBI Taxonomy" id="1392256"/>
    <lineage>
        <taxon>Eukaryota</taxon>
        <taxon>Fungi</taxon>
        <taxon>Dikarya</taxon>
        <taxon>Ascomycota</taxon>
        <taxon>Pezizomycotina</taxon>
        <taxon>Eurotiomycetes</taxon>
        <taxon>Eurotiomycetidae</taxon>
        <taxon>Eurotiales</taxon>
        <taxon>Aspergillaceae</taxon>
        <taxon>Aspergillus</taxon>
        <taxon>Aspergillus subgen. Nidulantes</taxon>
    </lineage>
</organism>
<gene>
    <name evidence="2" type="ORF">P175DRAFT_0526074</name>
</gene>
<comment type="caution">
    <text evidence="2">The sequence shown here is derived from an EMBL/GenBank/DDBJ whole genome shotgun (WGS) entry which is preliminary data.</text>
</comment>
<protein>
    <submittedName>
        <fullName evidence="2">Uncharacterized protein</fullName>
    </submittedName>
</protein>
<evidence type="ECO:0000256" key="1">
    <source>
        <dbReference type="SAM" id="Phobius"/>
    </source>
</evidence>
<proteinExistence type="predicted"/>
<dbReference type="AlphaFoldDB" id="A0A2T5LPV7"/>
<keyword evidence="1" id="KW-0472">Membrane</keyword>
<accession>A0A2T5LPV7</accession>
<dbReference type="EMBL" id="MSFN02000008">
    <property type="protein sequence ID" value="PTU18319.1"/>
    <property type="molecule type" value="Genomic_DNA"/>
</dbReference>
<evidence type="ECO:0000313" key="2">
    <source>
        <dbReference type="EMBL" id="PTU18319.1"/>
    </source>
</evidence>
<dbReference type="Proteomes" id="UP000244073">
    <property type="component" value="Unassembled WGS sequence"/>
</dbReference>
<dbReference type="RefSeq" id="XP_040749711.1">
    <property type="nucleotide sequence ID" value="XM_040899444.1"/>
</dbReference>
<sequence length="93" mass="10758">MVSNRASNISLLRLPRSSLPFPSHLLPLTLAVPSGEYWFSTPWIRWKRFFFFLRVRFGRMLQMEDAVSFCALLVSCFAASARIRTVAFQITLD</sequence>